<accession>T1JEN3</accession>
<evidence type="ECO:0000313" key="2">
    <source>
        <dbReference type="Proteomes" id="UP000014500"/>
    </source>
</evidence>
<dbReference type="AlphaFoldDB" id="T1JEN3"/>
<dbReference type="EnsemblMetazoa" id="SMAR012283-RA">
    <property type="protein sequence ID" value="SMAR012283-PA"/>
    <property type="gene ID" value="SMAR012283"/>
</dbReference>
<proteinExistence type="predicted"/>
<name>T1JEN3_STRMM</name>
<dbReference type="Proteomes" id="UP000014500">
    <property type="component" value="Unassembled WGS sequence"/>
</dbReference>
<dbReference type="EMBL" id="JH432127">
    <property type="status" value="NOT_ANNOTATED_CDS"/>
    <property type="molecule type" value="Genomic_DNA"/>
</dbReference>
<sequence>MRYIKPSKCVFPLKQCSKTNGQLLKLLKERHLLKGEKLLDTIDSVEDTKGNSCDRGQLLL</sequence>
<evidence type="ECO:0000313" key="1">
    <source>
        <dbReference type="EnsemblMetazoa" id="SMAR012283-PA"/>
    </source>
</evidence>
<protein>
    <submittedName>
        <fullName evidence="1">Uncharacterized protein</fullName>
    </submittedName>
</protein>
<reference evidence="1" key="2">
    <citation type="submission" date="2015-02" db="UniProtKB">
        <authorList>
            <consortium name="EnsemblMetazoa"/>
        </authorList>
    </citation>
    <scope>IDENTIFICATION</scope>
</reference>
<keyword evidence="2" id="KW-1185">Reference proteome</keyword>
<dbReference type="HOGENOM" id="CLU_2944625_0_0_1"/>
<reference evidence="2" key="1">
    <citation type="submission" date="2011-05" db="EMBL/GenBank/DDBJ databases">
        <authorList>
            <person name="Richards S.R."/>
            <person name="Qu J."/>
            <person name="Jiang H."/>
            <person name="Jhangiani S.N."/>
            <person name="Agravi P."/>
            <person name="Goodspeed R."/>
            <person name="Gross S."/>
            <person name="Mandapat C."/>
            <person name="Jackson L."/>
            <person name="Mathew T."/>
            <person name="Pu L."/>
            <person name="Thornton R."/>
            <person name="Saada N."/>
            <person name="Wilczek-Boney K.B."/>
            <person name="Lee S."/>
            <person name="Kovar C."/>
            <person name="Wu Y."/>
            <person name="Scherer S.E."/>
            <person name="Worley K.C."/>
            <person name="Muzny D.M."/>
            <person name="Gibbs R."/>
        </authorList>
    </citation>
    <scope>NUCLEOTIDE SEQUENCE</scope>
    <source>
        <strain evidence="2">Brora</strain>
    </source>
</reference>
<organism evidence="1 2">
    <name type="scientific">Strigamia maritima</name>
    <name type="common">European centipede</name>
    <name type="synonym">Geophilus maritimus</name>
    <dbReference type="NCBI Taxonomy" id="126957"/>
    <lineage>
        <taxon>Eukaryota</taxon>
        <taxon>Metazoa</taxon>
        <taxon>Ecdysozoa</taxon>
        <taxon>Arthropoda</taxon>
        <taxon>Myriapoda</taxon>
        <taxon>Chilopoda</taxon>
        <taxon>Pleurostigmophora</taxon>
        <taxon>Geophilomorpha</taxon>
        <taxon>Linotaeniidae</taxon>
        <taxon>Strigamia</taxon>
    </lineage>
</organism>